<evidence type="ECO:0000256" key="3">
    <source>
        <dbReference type="ARBA" id="ARBA00022989"/>
    </source>
</evidence>
<dbReference type="HOGENOM" id="CLU_020549_0_0_1"/>
<dbReference type="GO" id="GO:0015513">
    <property type="term" value="F:high-affinity secondary active nitrite transmembrane transporter activity"/>
    <property type="evidence" value="ECO:0007669"/>
    <property type="project" value="TreeGrafter"/>
</dbReference>
<evidence type="ECO:0000256" key="5">
    <source>
        <dbReference type="ARBA" id="ARBA00049660"/>
    </source>
</evidence>
<evidence type="ECO:0000256" key="6">
    <source>
        <dbReference type="SAM" id="MobiDB-lite"/>
    </source>
</evidence>
<evidence type="ECO:0000256" key="1">
    <source>
        <dbReference type="ARBA" id="ARBA00004141"/>
    </source>
</evidence>
<reference evidence="8 9" key="1">
    <citation type="journal article" date="2007" name="Proc. Natl. Acad. Sci. U.S.A.">
        <title>Independent sorting-out of thousands of duplicated gene pairs in two yeast species descended from a whole-genome duplication.</title>
        <authorList>
            <person name="Scannell D.R."/>
            <person name="Frank A.C."/>
            <person name="Conant G.C."/>
            <person name="Byrne K.P."/>
            <person name="Woolfit M."/>
            <person name="Wolfe K.H."/>
        </authorList>
    </citation>
    <scope>NUCLEOTIDE SEQUENCE [LARGE SCALE GENOMIC DNA]</scope>
    <source>
        <strain evidence="9">ATCC 22028 / DSM 70294 / BCRC 21397 / CBS 2163 / NBRC 10782 / NRRL Y-8283 / UCD 57-17</strain>
    </source>
</reference>
<proteinExistence type="inferred from homology"/>
<organism evidence="9">
    <name type="scientific">Vanderwaltozyma polyspora (strain ATCC 22028 / DSM 70294 / BCRC 21397 / CBS 2163 / NBRC 10782 / NRRL Y-8283 / UCD 57-17)</name>
    <name type="common">Kluyveromyces polysporus</name>
    <dbReference type="NCBI Taxonomy" id="436907"/>
    <lineage>
        <taxon>Eukaryota</taxon>
        <taxon>Fungi</taxon>
        <taxon>Dikarya</taxon>
        <taxon>Ascomycota</taxon>
        <taxon>Saccharomycotina</taxon>
        <taxon>Saccharomycetes</taxon>
        <taxon>Saccharomycetales</taxon>
        <taxon>Saccharomycetaceae</taxon>
        <taxon>Vanderwaltozyma</taxon>
    </lineage>
</organism>
<feature type="region of interest" description="Disordered" evidence="6">
    <location>
        <begin position="452"/>
        <end position="477"/>
    </location>
</feature>
<keyword evidence="9" id="KW-1185">Reference proteome</keyword>
<feature type="compositionally biased region" description="Polar residues" evidence="6">
    <location>
        <begin position="559"/>
        <end position="576"/>
    </location>
</feature>
<dbReference type="Pfam" id="PF01226">
    <property type="entry name" value="Form_Nir_trans"/>
    <property type="match status" value="1"/>
</dbReference>
<protein>
    <recommendedName>
        <fullName evidence="10">Formate/nitrite transporter</fullName>
    </recommendedName>
</protein>
<comment type="similarity">
    <text evidence="5">Belongs to the FNT transporter (TC 1.A.16) family.</text>
</comment>
<dbReference type="STRING" id="436907.A7TS59"/>
<keyword evidence="2 7" id="KW-0812">Transmembrane</keyword>
<dbReference type="PANTHER" id="PTHR30520">
    <property type="entry name" value="FORMATE TRANSPORTER-RELATED"/>
    <property type="match status" value="1"/>
</dbReference>
<evidence type="ECO:0000256" key="4">
    <source>
        <dbReference type="ARBA" id="ARBA00023136"/>
    </source>
</evidence>
<feature type="transmembrane region" description="Helical" evidence="7">
    <location>
        <begin position="193"/>
        <end position="213"/>
    </location>
</feature>
<name>A7TS59_VANPO</name>
<gene>
    <name evidence="8" type="ORF">Kpol_348p13</name>
</gene>
<evidence type="ECO:0008006" key="10">
    <source>
        <dbReference type="Google" id="ProtNLM"/>
    </source>
</evidence>
<dbReference type="Gene3D" id="1.20.1080.10">
    <property type="entry name" value="Glycerol uptake facilitator protein"/>
    <property type="match status" value="1"/>
</dbReference>
<feature type="compositionally biased region" description="Polar residues" evidence="6">
    <location>
        <begin position="530"/>
        <end position="539"/>
    </location>
</feature>
<feature type="transmembrane region" description="Helical" evidence="7">
    <location>
        <begin position="32"/>
        <end position="53"/>
    </location>
</feature>
<feature type="transmembrane region" description="Helical" evidence="7">
    <location>
        <begin position="73"/>
        <end position="91"/>
    </location>
</feature>
<feature type="region of interest" description="Disordered" evidence="6">
    <location>
        <begin position="379"/>
        <end position="401"/>
    </location>
</feature>
<evidence type="ECO:0000256" key="2">
    <source>
        <dbReference type="ARBA" id="ARBA00022692"/>
    </source>
</evidence>
<feature type="compositionally biased region" description="Polar residues" evidence="6">
    <location>
        <begin position="379"/>
        <end position="396"/>
    </location>
</feature>
<accession>A7TS59</accession>
<feature type="transmembrane region" description="Helical" evidence="7">
    <location>
        <begin position="233"/>
        <end position="260"/>
    </location>
</feature>
<dbReference type="KEGG" id="vpo:Kpol_348p13"/>
<evidence type="ECO:0000313" key="9">
    <source>
        <dbReference type="Proteomes" id="UP000000267"/>
    </source>
</evidence>
<sequence length="576" mass="63490">MVGVNDYISPHDAALAVVATAMKKSRLHIDTLIINSFLGGTFFTCGGLLNLAVHSDNPNLFSNNPGILNAISGVTYGIALYFVVITGADLFNSNILFFSVALCRRAVTIFDLLISWFVSWIGNIASSLLISYLFGYLSGIGKTKLWKETSKTLIEEKASFSFIETFLKGIGGNFLVSLGIYLQLMARPIHVRLIVLILPIFTFTTIGFTHVIGDMAIAYIGMFNGGNVSVGEYIWKLLIPASVGNIIGGSVFGIVVPFYLHLIVVERDVKELDLPNYDTRDVQPELNTDSRIVRVPNKVPNKVHPDISGSLNIKSYQNDSNNNGDEVTHISTSSFSDSISRTTTDDVSLINSVQAYTTGVANSITNDDTNELRQTRTQMTQNSSRAGANYSSTLSRSPPGVFPVFGMGEPLTREKTIQNSTYRPAPQPNTLIASSSTTSSANILNKHVSNNRINSLLPSNTWSNDKEQEKEQVQQQQQYQEYYNNSNNSINQYDVLNKRPGARLKRALSIISAATTSSNTNSNHDRETSNSRLPTTNQDLPYLKEANIKSIRKPKASKQKMNPMNTISRQFSKANH</sequence>
<dbReference type="InterPro" id="IPR023271">
    <property type="entry name" value="Aquaporin-like"/>
</dbReference>
<feature type="region of interest" description="Disordered" evidence="6">
    <location>
        <begin position="515"/>
        <end position="576"/>
    </location>
</feature>
<dbReference type="PROSITE" id="PS01005">
    <property type="entry name" value="FORMATE_NITRITE_TP_1"/>
    <property type="match status" value="1"/>
</dbReference>
<dbReference type="eggNOG" id="ENOG502QUGF">
    <property type="taxonomic scope" value="Eukaryota"/>
</dbReference>
<feature type="compositionally biased region" description="Polar residues" evidence="6">
    <location>
        <begin position="452"/>
        <end position="463"/>
    </location>
</feature>
<dbReference type="InterPro" id="IPR024002">
    <property type="entry name" value="For/NO2_transpt_CS"/>
</dbReference>
<dbReference type="OrthoDB" id="4829at2759"/>
<dbReference type="Proteomes" id="UP000000267">
    <property type="component" value="Unassembled WGS sequence"/>
</dbReference>
<evidence type="ECO:0000256" key="7">
    <source>
        <dbReference type="SAM" id="Phobius"/>
    </source>
</evidence>
<dbReference type="PANTHER" id="PTHR30520:SF6">
    <property type="entry name" value="FORMATE_NITRATE FAMILY TRANSPORTER (EUROFUNG)"/>
    <property type="match status" value="1"/>
</dbReference>
<dbReference type="GO" id="GO:0015707">
    <property type="term" value="P:nitrite transport"/>
    <property type="evidence" value="ECO:0007669"/>
    <property type="project" value="TreeGrafter"/>
</dbReference>
<dbReference type="GeneID" id="5542935"/>
<dbReference type="InParanoid" id="A7TS59"/>
<dbReference type="AlphaFoldDB" id="A7TS59"/>
<dbReference type="InterPro" id="IPR000292">
    <property type="entry name" value="For/NO2_transpt"/>
</dbReference>
<dbReference type="RefSeq" id="XP_001642767.1">
    <property type="nucleotide sequence ID" value="XM_001642717.1"/>
</dbReference>
<keyword evidence="3 7" id="KW-1133">Transmembrane helix</keyword>
<dbReference type="PhylomeDB" id="A7TS59"/>
<keyword evidence="4 7" id="KW-0472">Membrane</keyword>
<feature type="transmembrane region" description="Helical" evidence="7">
    <location>
        <begin position="112"/>
        <end position="138"/>
    </location>
</feature>
<feature type="transmembrane region" description="Helical" evidence="7">
    <location>
        <begin position="158"/>
        <end position="181"/>
    </location>
</feature>
<dbReference type="EMBL" id="DS480499">
    <property type="protein sequence ID" value="EDO14909.1"/>
    <property type="molecule type" value="Genomic_DNA"/>
</dbReference>
<evidence type="ECO:0000313" key="8">
    <source>
        <dbReference type="EMBL" id="EDO14909.1"/>
    </source>
</evidence>
<comment type="subcellular location">
    <subcellularLocation>
        <location evidence="1">Membrane</location>
        <topology evidence="1">Multi-pass membrane protein</topology>
    </subcellularLocation>
</comment>
<dbReference type="GO" id="GO:0005886">
    <property type="term" value="C:plasma membrane"/>
    <property type="evidence" value="ECO:0007669"/>
    <property type="project" value="TreeGrafter"/>
</dbReference>